<evidence type="ECO:0000256" key="13">
    <source>
        <dbReference type="SAM" id="Coils"/>
    </source>
</evidence>
<evidence type="ECO:0000259" key="15">
    <source>
        <dbReference type="Pfam" id="PF14772"/>
    </source>
</evidence>
<dbReference type="GO" id="GO:0003352">
    <property type="term" value="P:regulation of cilium movement"/>
    <property type="evidence" value="ECO:0007669"/>
    <property type="project" value="TreeGrafter"/>
</dbReference>
<dbReference type="EMBL" id="JAPWTK010000243">
    <property type="protein sequence ID" value="KAJ8944690.1"/>
    <property type="molecule type" value="Genomic_DNA"/>
</dbReference>
<keyword evidence="6" id="KW-0206">Cytoskeleton</keyword>
<keyword evidence="17" id="KW-1185">Reference proteome</keyword>
<evidence type="ECO:0000256" key="7">
    <source>
        <dbReference type="ARBA" id="ARBA00023273"/>
    </source>
</evidence>
<dbReference type="Pfam" id="PF14772">
    <property type="entry name" value="NYD-SP28"/>
    <property type="match status" value="1"/>
</dbReference>
<evidence type="ECO:0000313" key="17">
    <source>
        <dbReference type="Proteomes" id="UP001162162"/>
    </source>
</evidence>
<dbReference type="InterPro" id="IPR039750">
    <property type="entry name" value="DRC1/DRC2"/>
</dbReference>
<sequence>MPPKLTPEEKKALKAAKKEEKKRQKIEQDKQVNRDYLGREVKYGQLTLKRHKREWRQMLVNLALPKMREDLEFAWHNFERVVDCKNFTISLLMDELKEAEDSYMLNAKNQVECIDKLIGLFNERIEELQADYENEIVKFQEQHEQYCEQLRLSAEDEENHIKTVQYMLEVAMKEATQNIRTDYFSKQSSVENKYVLNMKVTKGTLEKKLQNIMKEAVKFFHSYSVRIEQIKMKHDELKSQDDPIQELLLTQLEKIRKACEYLKVLRVKLNDSQEVLGQKLKEAHHENDFFSNTFSLLKTRLEIDRKKDMQQLICLTVNFNKTFDYLKSLQGKVENILQLSAVCRKLETEKEKVVPFPVTIQRILSDPDDKDEGPKEFLPSMDLFWQRVAQVEASRYALNEEKECIKCPIPERNIIGRAVKHITEGALEQKKYEKQNIPRFSSSVVHFDIDE</sequence>
<evidence type="ECO:0000256" key="4">
    <source>
        <dbReference type="ARBA" id="ARBA00023054"/>
    </source>
</evidence>
<name>A0AAV8Y1W9_9CUCU</name>
<reference evidence="16" key="1">
    <citation type="journal article" date="2023" name="Insect Mol. Biol.">
        <title>Genome sequencing provides insights into the evolution of gene families encoding plant cell wall-degrading enzymes in longhorned beetles.</title>
        <authorList>
            <person name="Shin N.R."/>
            <person name="Okamura Y."/>
            <person name="Kirsch R."/>
            <person name="Pauchet Y."/>
        </authorList>
    </citation>
    <scope>NUCLEOTIDE SEQUENCE</scope>
    <source>
        <strain evidence="16">AMC_N1</strain>
    </source>
</reference>
<comment type="subcellular location">
    <subcellularLocation>
        <location evidence="1">Cytoplasm</location>
        <location evidence="1">Cytoskeleton</location>
        <location evidence="1">Flagellum axoneme</location>
    </subcellularLocation>
    <subcellularLocation>
        <location evidence="8">Cytoplasm</location>
        <location evidence="8">Cytoskeleton</location>
        <location evidence="8">Flagellum basal body</location>
    </subcellularLocation>
</comment>
<dbReference type="GO" id="GO:0060285">
    <property type="term" value="P:cilium-dependent cell motility"/>
    <property type="evidence" value="ECO:0007669"/>
    <property type="project" value="TreeGrafter"/>
</dbReference>
<feature type="domain" description="Dynein regulatory complex protein 1/2 N-terminal" evidence="15">
    <location>
        <begin position="14"/>
        <end position="114"/>
    </location>
</feature>
<evidence type="ECO:0000256" key="6">
    <source>
        <dbReference type="ARBA" id="ARBA00023212"/>
    </source>
</evidence>
<gene>
    <name evidence="16" type="ORF">NQ318_015898</name>
</gene>
<evidence type="ECO:0000256" key="9">
    <source>
        <dbReference type="ARBA" id="ARBA00038424"/>
    </source>
</evidence>
<evidence type="ECO:0000256" key="8">
    <source>
        <dbReference type="ARBA" id="ARBA00037841"/>
    </source>
</evidence>
<dbReference type="PANTHER" id="PTHR21625">
    <property type="entry name" value="NYD-SP28 PROTEIN"/>
    <property type="match status" value="1"/>
</dbReference>
<proteinExistence type="inferred from homology"/>
<evidence type="ECO:0000256" key="10">
    <source>
        <dbReference type="ARBA" id="ARBA00040899"/>
    </source>
</evidence>
<evidence type="ECO:0000256" key="11">
    <source>
        <dbReference type="ARBA" id="ARBA00041517"/>
    </source>
</evidence>
<dbReference type="PANTHER" id="PTHR21625:SF0">
    <property type="entry name" value="DYNEIN REGULATORY COMPLEX SUBUNIT 2"/>
    <property type="match status" value="1"/>
</dbReference>
<comment type="caution">
    <text evidence="16">The sequence shown here is derived from an EMBL/GenBank/DDBJ whole genome shotgun (WGS) entry which is preliminary data.</text>
</comment>
<dbReference type="Proteomes" id="UP001162162">
    <property type="component" value="Unassembled WGS sequence"/>
</dbReference>
<evidence type="ECO:0000256" key="1">
    <source>
        <dbReference type="ARBA" id="ARBA00004611"/>
    </source>
</evidence>
<evidence type="ECO:0000256" key="2">
    <source>
        <dbReference type="ARBA" id="ARBA00022490"/>
    </source>
</evidence>
<dbReference type="InterPro" id="IPR039505">
    <property type="entry name" value="DRC1/2_N"/>
</dbReference>
<accession>A0AAV8Y1W9</accession>
<feature type="region of interest" description="Disordered" evidence="14">
    <location>
        <begin position="1"/>
        <end position="29"/>
    </location>
</feature>
<keyword evidence="3" id="KW-0282">Flagellum</keyword>
<comment type="function">
    <text evidence="12">Component of the nexin-dynein regulatory complex (N-DRC), a key regulator of ciliary/flagellar motility which maintains the alignment and integrity of the distal axoneme and regulates microtubule sliding in motile axonemes. Plays a critical role in the assembly of N-DRC and also stabilizes the assembly of multiple inner dynein arms and radial spokes. Coassembles with DRC1 to form a central scaffold needed for assembly of the N-DRC and its attachment to the outer doublet microtubules.</text>
</comment>
<evidence type="ECO:0000313" key="16">
    <source>
        <dbReference type="EMBL" id="KAJ8944690.1"/>
    </source>
</evidence>
<dbReference type="AlphaFoldDB" id="A0AAV8Y1W9"/>
<feature type="coiled-coil region" evidence="13">
    <location>
        <begin position="122"/>
        <end position="149"/>
    </location>
</feature>
<protein>
    <recommendedName>
        <fullName evidence="10">Dynein regulatory complex subunit 2</fullName>
    </recommendedName>
    <alternativeName>
        <fullName evidence="11">Coiled-coil domain-containing protein 65</fullName>
    </alternativeName>
</protein>
<dbReference type="GO" id="GO:0005858">
    <property type="term" value="C:axonemal dynein complex"/>
    <property type="evidence" value="ECO:0007669"/>
    <property type="project" value="InterPro"/>
</dbReference>
<dbReference type="GO" id="GO:0070286">
    <property type="term" value="P:axonemal dynein complex assembly"/>
    <property type="evidence" value="ECO:0007669"/>
    <property type="project" value="InterPro"/>
</dbReference>
<evidence type="ECO:0000256" key="3">
    <source>
        <dbReference type="ARBA" id="ARBA00022846"/>
    </source>
</evidence>
<evidence type="ECO:0000256" key="5">
    <source>
        <dbReference type="ARBA" id="ARBA00023069"/>
    </source>
</evidence>
<evidence type="ECO:0000256" key="14">
    <source>
        <dbReference type="SAM" id="MobiDB-lite"/>
    </source>
</evidence>
<keyword evidence="4 13" id="KW-0175">Coiled coil</keyword>
<keyword evidence="5" id="KW-0969">Cilium</keyword>
<organism evidence="16 17">
    <name type="scientific">Aromia moschata</name>
    <dbReference type="NCBI Taxonomy" id="1265417"/>
    <lineage>
        <taxon>Eukaryota</taxon>
        <taxon>Metazoa</taxon>
        <taxon>Ecdysozoa</taxon>
        <taxon>Arthropoda</taxon>
        <taxon>Hexapoda</taxon>
        <taxon>Insecta</taxon>
        <taxon>Pterygota</taxon>
        <taxon>Neoptera</taxon>
        <taxon>Endopterygota</taxon>
        <taxon>Coleoptera</taxon>
        <taxon>Polyphaga</taxon>
        <taxon>Cucujiformia</taxon>
        <taxon>Chrysomeloidea</taxon>
        <taxon>Cerambycidae</taxon>
        <taxon>Cerambycinae</taxon>
        <taxon>Callichromatini</taxon>
        <taxon>Aromia</taxon>
    </lineage>
</organism>
<keyword evidence="2" id="KW-0963">Cytoplasm</keyword>
<comment type="similarity">
    <text evidence="9">Belongs to the DRC2 family.</text>
</comment>
<evidence type="ECO:0000256" key="12">
    <source>
        <dbReference type="ARBA" id="ARBA00045865"/>
    </source>
</evidence>
<keyword evidence="7" id="KW-0966">Cell projection</keyword>